<name>A0AAE1II23_9HYPO</name>
<evidence type="ECO:0000313" key="1">
    <source>
        <dbReference type="EMBL" id="KAK4081713.1"/>
    </source>
</evidence>
<protein>
    <submittedName>
        <fullName evidence="1">Uncharacterized protein</fullName>
    </submittedName>
</protein>
<accession>A0AAE1II23</accession>
<proteinExistence type="predicted"/>
<keyword evidence="2" id="KW-1185">Reference proteome</keyword>
<comment type="caution">
    <text evidence="1">The sequence shown here is derived from an EMBL/GenBank/DDBJ whole genome shotgun (WGS) entry which is preliminary data.</text>
</comment>
<gene>
    <name evidence="1" type="ORF">Triagg1_2454</name>
</gene>
<dbReference type="EMBL" id="JAWRVG010000006">
    <property type="protein sequence ID" value="KAK4081713.1"/>
    <property type="molecule type" value="Genomic_DNA"/>
</dbReference>
<dbReference type="RefSeq" id="XP_062758666.1">
    <property type="nucleotide sequence ID" value="XM_062896637.1"/>
</dbReference>
<dbReference type="AlphaFoldDB" id="A0AAE1II23"/>
<sequence length="269" mass="30628">MSPQEFINSPKHGSATLIPFDPNSEAQCKRLYEQRLACTWDYDLIEEWRAKVREGTKFMYWIVSFNCVRVGLGVKGADKETQQTINDEVPEKDDFLAKHVERFPKEKEAIVDTAETLGNSSRTPTLISFIPIGHIALELYPERQEQYSLPDSTVWIKSLYISWAIQAGGFGRSAMHQLERLAGLPPLNATVMALDTTTKKFQTTPESIAIVNKIRGSEIASADFRSNEEWYARQGYDIICYVDEMYKWVDQETGIAVSVPSVFMKKQLV</sequence>
<reference evidence="1" key="1">
    <citation type="submission" date="2023-11" db="EMBL/GenBank/DDBJ databases">
        <title>The genome sequences of three competitors of mushroom-forming fungi.</title>
        <authorList>
            <person name="Beijen E."/>
            <person name="Ohm R.A."/>
        </authorList>
    </citation>
    <scope>NUCLEOTIDE SEQUENCE</scope>
    <source>
        <strain evidence="1">CBS 100526</strain>
    </source>
</reference>
<dbReference type="GeneID" id="87916542"/>
<organism evidence="1 2">
    <name type="scientific">Trichoderma aggressivum f. europaeum</name>
    <dbReference type="NCBI Taxonomy" id="173218"/>
    <lineage>
        <taxon>Eukaryota</taxon>
        <taxon>Fungi</taxon>
        <taxon>Dikarya</taxon>
        <taxon>Ascomycota</taxon>
        <taxon>Pezizomycotina</taxon>
        <taxon>Sordariomycetes</taxon>
        <taxon>Hypocreomycetidae</taxon>
        <taxon>Hypocreales</taxon>
        <taxon>Hypocreaceae</taxon>
        <taxon>Trichoderma</taxon>
    </lineage>
</organism>
<dbReference type="Proteomes" id="UP001273209">
    <property type="component" value="Unassembled WGS sequence"/>
</dbReference>
<evidence type="ECO:0000313" key="2">
    <source>
        <dbReference type="Proteomes" id="UP001273209"/>
    </source>
</evidence>